<evidence type="ECO:0000259" key="7">
    <source>
        <dbReference type="PROSITE" id="PS50217"/>
    </source>
</evidence>
<evidence type="ECO:0000256" key="2">
    <source>
        <dbReference type="ARBA" id="ARBA00023015"/>
    </source>
</evidence>
<dbReference type="SUPFAM" id="SSF57959">
    <property type="entry name" value="Leucine zipper domain"/>
    <property type="match status" value="1"/>
</dbReference>
<feature type="domain" description="BZIP" evidence="7">
    <location>
        <begin position="172"/>
        <end position="220"/>
    </location>
</feature>
<dbReference type="EMBL" id="JALJOR010000021">
    <property type="protein sequence ID" value="KAK9803409.1"/>
    <property type="molecule type" value="Genomic_DNA"/>
</dbReference>
<dbReference type="AlphaFoldDB" id="A0AAW1NZF9"/>
<keyword evidence="5" id="KW-0539">Nucleus</keyword>
<evidence type="ECO:0000256" key="3">
    <source>
        <dbReference type="ARBA" id="ARBA00023125"/>
    </source>
</evidence>
<dbReference type="CDD" id="cd14702">
    <property type="entry name" value="bZIP_plant_GBF1"/>
    <property type="match status" value="1"/>
</dbReference>
<sequence length="257" mass="27944">MGNWREASAAASPRWLLTAVGVQQQQPTSQPAAVSEAEPKPAAAYSAICTTGYHMRAAPEPSYPGSAVTTNQALGGYARVTTTGGSQGSGSSTGHGNGSFTNQGSGSGLDLGGDDEDYSYPGSPGRQPRRSSRRRTNRLNLTEDGELKPKNKVGRPIAYNGDPNSPHLTEHEKRRIKRRIANRESARRVRQKRQDVLEEMNIKMQQMQMHHMQLMRHLQESEQHKQVGSASDALLDIPDGFGSMELLGDPALCHMLA</sequence>
<evidence type="ECO:0000256" key="4">
    <source>
        <dbReference type="ARBA" id="ARBA00023163"/>
    </source>
</evidence>
<dbReference type="SMART" id="SM00338">
    <property type="entry name" value="BRLZ"/>
    <property type="match status" value="1"/>
</dbReference>
<feature type="compositionally biased region" description="Polar residues" evidence="6">
    <location>
        <begin position="21"/>
        <end position="32"/>
    </location>
</feature>
<feature type="region of interest" description="Disordered" evidence="6">
    <location>
        <begin position="21"/>
        <end position="40"/>
    </location>
</feature>
<evidence type="ECO:0000256" key="5">
    <source>
        <dbReference type="ARBA" id="ARBA00023242"/>
    </source>
</evidence>
<evidence type="ECO:0000256" key="6">
    <source>
        <dbReference type="SAM" id="MobiDB-lite"/>
    </source>
</evidence>
<name>A0AAW1NZF9_9CHLO</name>
<evidence type="ECO:0000313" key="9">
    <source>
        <dbReference type="Proteomes" id="UP001489004"/>
    </source>
</evidence>
<dbReference type="InterPro" id="IPR046347">
    <property type="entry name" value="bZIP_sf"/>
</dbReference>
<proteinExistence type="predicted"/>
<feature type="compositionally biased region" description="Basic residues" evidence="6">
    <location>
        <begin position="127"/>
        <end position="137"/>
    </location>
</feature>
<protein>
    <recommendedName>
        <fullName evidence="7">BZIP domain-containing protein</fullName>
    </recommendedName>
</protein>
<keyword evidence="3" id="KW-0238">DNA-binding</keyword>
<comment type="caution">
    <text evidence="8">The sequence shown here is derived from an EMBL/GenBank/DDBJ whole genome shotgun (WGS) entry which is preliminary data.</text>
</comment>
<comment type="subcellular location">
    <subcellularLocation>
        <location evidence="1">Nucleus</location>
    </subcellularLocation>
</comment>
<feature type="region of interest" description="Disordered" evidence="6">
    <location>
        <begin position="79"/>
        <end position="172"/>
    </location>
</feature>
<dbReference type="PROSITE" id="PS50217">
    <property type="entry name" value="BZIP"/>
    <property type="match status" value="1"/>
</dbReference>
<feature type="compositionally biased region" description="Gly residues" evidence="6">
    <location>
        <begin position="85"/>
        <end position="97"/>
    </location>
</feature>
<dbReference type="GO" id="GO:0003700">
    <property type="term" value="F:DNA-binding transcription factor activity"/>
    <property type="evidence" value="ECO:0007669"/>
    <property type="project" value="InterPro"/>
</dbReference>
<dbReference type="InterPro" id="IPR004827">
    <property type="entry name" value="bZIP"/>
</dbReference>
<organism evidence="8 9">
    <name type="scientific">[Myrmecia] bisecta</name>
    <dbReference type="NCBI Taxonomy" id="41462"/>
    <lineage>
        <taxon>Eukaryota</taxon>
        <taxon>Viridiplantae</taxon>
        <taxon>Chlorophyta</taxon>
        <taxon>core chlorophytes</taxon>
        <taxon>Trebouxiophyceae</taxon>
        <taxon>Trebouxiales</taxon>
        <taxon>Trebouxiaceae</taxon>
        <taxon>Myrmecia</taxon>
    </lineage>
</organism>
<dbReference type="InterPro" id="IPR045314">
    <property type="entry name" value="bZIP_plant_GBF1"/>
</dbReference>
<evidence type="ECO:0000313" key="8">
    <source>
        <dbReference type="EMBL" id="KAK9803409.1"/>
    </source>
</evidence>
<keyword evidence="9" id="KW-1185">Reference proteome</keyword>
<dbReference type="GO" id="GO:0003677">
    <property type="term" value="F:DNA binding"/>
    <property type="evidence" value="ECO:0007669"/>
    <property type="project" value="UniProtKB-KW"/>
</dbReference>
<reference evidence="8 9" key="1">
    <citation type="journal article" date="2024" name="Nat. Commun.">
        <title>Phylogenomics reveals the evolutionary origins of lichenization in chlorophyte algae.</title>
        <authorList>
            <person name="Puginier C."/>
            <person name="Libourel C."/>
            <person name="Otte J."/>
            <person name="Skaloud P."/>
            <person name="Haon M."/>
            <person name="Grisel S."/>
            <person name="Petersen M."/>
            <person name="Berrin J.G."/>
            <person name="Delaux P.M."/>
            <person name="Dal Grande F."/>
            <person name="Keller J."/>
        </authorList>
    </citation>
    <scope>NUCLEOTIDE SEQUENCE [LARGE SCALE GENOMIC DNA]</scope>
    <source>
        <strain evidence="8 9">SAG 2043</strain>
    </source>
</reference>
<keyword evidence="2" id="KW-0805">Transcription regulation</keyword>
<dbReference type="Proteomes" id="UP001489004">
    <property type="component" value="Unassembled WGS sequence"/>
</dbReference>
<keyword evidence="4" id="KW-0804">Transcription</keyword>
<dbReference type="Gene3D" id="1.20.5.170">
    <property type="match status" value="1"/>
</dbReference>
<accession>A0AAW1NZF9</accession>
<gene>
    <name evidence="8" type="ORF">WJX72_008393</name>
</gene>
<dbReference type="PROSITE" id="PS00036">
    <property type="entry name" value="BZIP_BASIC"/>
    <property type="match status" value="1"/>
</dbReference>
<evidence type="ECO:0000256" key="1">
    <source>
        <dbReference type="ARBA" id="ARBA00004123"/>
    </source>
</evidence>
<dbReference type="GO" id="GO:0005634">
    <property type="term" value="C:nucleus"/>
    <property type="evidence" value="ECO:0007669"/>
    <property type="project" value="UniProtKB-SubCell"/>
</dbReference>